<dbReference type="Proteomes" id="UP000314294">
    <property type="component" value="Unassembled WGS sequence"/>
</dbReference>
<evidence type="ECO:0000313" key="3">
    <source>
        <dbReference type="Proteomes" id="UP000314294"/>
    </source>
</evidence>
<keyword evidence="3" id="KW-1185">Reference proteome</keyword>
<dbReference type="EMBL" id="SRLO01005801">
    <property type="protein sequence ID" value="TNN29308.1"/>
    <property type="molecule type" value="Genomic_DNA"/>
</dbReference>
<name>A0A4Z2EKS2_9TELE</name>
<sequence length="91" mass="10364">MQQADERTSRRRHTHILRQPCRRSSDFGGPLMWSLHFSKNSRHAFPPKPRLVSSHAASRAALRREPQHTEHVLPVTGQMGRLCGATGRCEV</sequence>
<evidence type="ECO:0000313" key="2">
    <source>
        <dbReference type="EMBL" id="TNN29308.1"/>
    </source>
</evidence>
<gene>
    <name evidence="2" type="ORF">EYF80_060544</name>
</gene>
<evidence type="ECO:0000256" key="1">
    <source>
        <dbReference type="SAM" id="MobiDB-lite"/>
    </source>
</evidence>
<comment type="caution">
    <text evidence="2">The sequence shown here is derived from an EMBL/GenBank/DDBJ whole genome shotgun (WGS) entry which is preliminary data.</text>
</comment>
<dbReference type="AlphaFoldDB" id="A0A4Z2EKS2"/>
<proteinExistence type="predicted"/>
<feature type="region of interest" description="Disordered" evidence="1">
    <location>
        <begin position="1"/>
        <end position="22"/>
    </location>
</feature>
<accession>A0A4Z2EKS2</accession>
<organism evidence="2 3">
    <name type="scientific">Liparis tanakae</name>
    <name type="common">Tanaka's snailfish</name>
    <dbReference type="NCBI Taxonomy" id="230148"/>
    <lineage>
        <taxon>Eukaryota</taxon>
        <taxon>Metazoa</taxon>
        <taxon>Chordata</taxon>
        <taxon>Craniata</taxon>
        <taxon>Vertebrata</taxon>
        <taxon>Euteleostomi</taxon>
        <taxon>Actinopterygii</taxon>
        <taxon>Neopterygii</taxon>
        <taxon>Teleostei</taxon>
        <taxon>Neoteleostei</taxon>
        <taxon>Acanthomorphata</taxon>
        <taxon>Eupercaria</taxon>
        <taxon>Perciformes</taxon>
        <taxon>Cottioidei</taxon>
        <taxon>Cottales</taxon>
        <taxon>Liparidae</taxon>
        <taxon>Liparis</taxon>
    </lineage>
</organism>
<reference evidence="2 3" key="1">
    <citation type="submission" date="2019-03" db="EMBL/GenBank/DDBJ databases">
        <title>First draft genome of Liparis tanakae, snailfish: a comprehensive survey of snailfish specific genes.</title>
        <authorList>
            <person name="Kim W."/>
            <person name="Song I."/>
            <person name="Jeong J.-H."/>
            <person name="Kim D."/>
            <person name="Kim S."/>
            <person name="Ryu S."/>
            <person name="Song J.Y."/>
            <person name="Lee S.K."/>
        </authorList>
    </citation>
    <scope>NUCLEOTIDE SEQUENCE [LARGE SCALE GENOMIC DNA]</scope>
    <source>
        <tissue evidence="2">Muscle</tissue>
    </source>
</reference>
<protein>
    <submittedName>
        <fullName evidence="2">Uncharacterized protein</fullName>
    </submittedName>
</protein>